<sequence>MISPKVMSELLQAKHVPTQFTVPKPGEHAWSLAEQRRFWEALQHFPQGPWTAIANHVGSKSTRQAMTHAQKLRQKLSRWKRRVRSESIGSVSPDFSAPILTTTPGRRPINRIESQWLPRSTRKRGKIAEFCIVNRNEEEDMRMSICDSTNSKANNERKLQHLDNHTQVLHAPDDRYLEHLLIDIEPVLEHVAYFTKDSQSAGTVSQPLATTGNASEQPTHVVPHAVRVQSKHVAYDHTCDQRGASNHAKPILPTQSDDQHVILYRL</sequence>
<evidence type="ECO:0000256" key="1">
    <source>
        <dbReference type="ARBA" id="ARBA00023242"/>
    </source>
</evidence>
<comment type="caution">
    <text evidence="2">The sequence shown here is derived from an EMBL/GenBank/DDBJ whole genome shotgun (WGS) entry which is preliminary data.</text>
</comment>
<dbReference type="CDD" id="cd00167">
    <property type="entry name" value="SANT"/>
    <property type="match status" value="1"/>
</dbReference>
<dbReference type="Gene3D" id="1.10.10.60">
    <property type="entry name" value="Homeodomain-like"/>
    <property type="match status" value="1"/>
</dbReference>
<dbReference type="GeneID" id="94344913"/>
<dbReference type="InterPro" id="IPR009057">
    <property type="entry name" value="Homeodomain-like_sf"/>
</dbReference>
<evidence type="ECO:0000313" key="2">
    <source>
        <dbReference type="EMBL" id="TDH70916.1"/>
    </source>
</evidence>
<dbReference type="OrthoDB" id="157089at2759"/>
<dbReference type="PANTHER" id="PTHR12802">
    <property type="entry name" value="SWI/SNF COMPLEX-RELATED"/>
    <property type="match status" value="1"/>
</dbReference>
<evidence type="ECO:0008006" key="4">
    <source>
        <dbReference type="Google" id="ProtNLM"/>
    </source>
</evidence>
<dbReference type="RefSeq" id="XP_067820415.1">
    <property type="nucleotide sequence ID" value="XM_067959242.1"/>
</dbReference>
<reference evidence="2 3" key="1">
    <citation type="journal article" date="2021" name="Genome Biol.">
        <title>AFLAP: assembly-free linkage analysis pipeline using k-mers from genome sequencing data.</title>
        <authorList>
            <person name="Fletcher K."/>
            <person name="Zhang L."/>
            <person name="Gil J."/>
            <person name="Han R."/>
            <person name="Cavanaugh K."/>
            <person name="Michelmore R."/>
        </authorList>
    </citation>
    <scope>NUCLEOTIDE SEQUENCE [LARGE SCALE GENOMIC DNA]</scope>
    <source>
        <strain evidence="2 3">SF5</strain>
    </source>
</reference>
<accession>A0A976FQT6</accession>
<dbReference type="InterPro" id="IPR001005">
    <property type="entry name" value="SANT/Myb"/>
</dbReference>
<name>A0A976FQT6_BRELC</name>
<dbReference type="EMBL" id="SHOA02000001">
    <property type="protein sequence ID" value="TDH70916.1"/>
    <property type="molecule type" value="Genomic_DNA"/>
</dbReference>
<dbReference type="Proteomes" id="UP000294530">
    <property type="component" value="Unassembled WGS sequence"/>
</dbReference>
<dbReference type="PANTHER" id="PTHR12802:SF155">
    <property type="entry name" value="DEUBIQUITINASE MYSM1"/>
    <property type="match status" value="1"/>
</dbReference>
<keyword evidence="1" id="KW-0539">Nucleus</keyword>
<gene>
    <name evidence="2" type="ORF">CCR75_001137</name>
</gene>
<dbReference type="AlphaFoldDB" id="A0A976FQT6"/>
<organism evidence="2 3">
    <name type="scientific">Bremia lactucae</name>
    <name type="common">Lettuce downy mildew</name>
    <dbReference type="NCBI Taxonomy" id="4779"/>
    <lineage>
        <taxon>Eukaryota</taxon>
        <taxon>Sar</taxon>
        <taxon>Stramenopiles</taxon>
        <taxon>Oomycota</taxon>
        <taxon>Peronosporomycetes</taxon>
        <taxon>Peronosporales</taxon>
        <taxon>Peronosporaceae</taxon>
        <taxon>Bremia</taxon>
    </lineage>
</organism>
<protein>
    <recommendedName>
        <fullName evidence="4">Myb-like domain-containing protein</fullName>
    </recommendedName>
</protein>
<dbReference type="SUPFAM" id="SSF46689">
    <property type="entry name" value="Homeodomain-like"/>
    <property type="match status" value="1"/>
</dbReference>
<dbReference type="KEGG" id="blac:94344913"/>
<proteinExistence type="predicted"/>
<evidence type="ECO:0000313" key="3">
    <source>
        <dbReference type="Proteomes" id="UP000294530"/>
    </source>
</evidence>
<keyword evidence="3" id="KW-1185">Reference proteome</keyword>